<dbReference type="KEGG" id="tsl:A3L11_10340"/>
<keyword evidence="2" id="KW-0067">ATP-binding</keyword>
<dbReference type="Gene3D" id="2.40.10.360">
    <property type="match status" value="1"/>
</dbReference>
<dbReference type="AlphaFoldDB" id="A0A2Z2MP32"/>
<dbReference type="Pfam" id="PF02933">
    <property type="entry name" value="CDC48_2"/>
    <property type="match status" value="1"/>
</dbReference>
<evidence type="ECO:0000313" key="5">
    <source>
        <dbReference type="Proteomes" id="UP000250125"/>
    </source>
</evidence>
<dbReference type="Proteomes" id="UP000250125">
    <property type="component" value="Chromosome"/>
</dbReference>
<evidence type="ECO:0000259" key="3">
    <source>
        <dbReference type="SMART" id="SM01072"/>
    </source>
</evidence>
<dbReference type="GO" id="GO:0005524">
    <property type="term" value="F:ATP binding"/>
    <property type="evidence" value="ECO:0007669"/>
    <property type="project" value="UniProtKB-KW"/>
</dbReference>
<sequence>MRLVLKPLFDAELPAGFEEIVLSKLSGREVTTGDTVEIDLLEKPLKFKVLLAEPSPLKVGKGVRVEFSAGEVSEVTIEFEREVDRVLPFGKSIVVVLEDEVLILNHMGQKVYSRRFEKLKEVKVVENKVVVVHGDKITLIEP</sequence>
<dbReference type="EMBL" id="CP015103">
    <property type="protein sequence ID" value="ASJ09608.1"/>
    <property type="molecule type" value="Genomic_DNA"/>
</dbReference>
<reference evidence="4 5" key="1">
    <citation type="submission" date="2016-04" db="EMBL/GenBank/DDBJ databases">
        <title>Complete genome sequence of Thermococcus siculi type strain RG-20.</title>
        <authorList>
            <person name="Oger P.M."/>
        </authorList>
    </citation>
    <scope>NUCLEOTIDE SEQUENCE [LARGE SCALE GENOMIC DNA]</scope>
    <source>
        <strain evidence="4 5">RG-20</strain>
    </source>
</reference>
<feature type="domain" description="CDC48" evidence="3">
    <location>
        <begin position="12"/>
        <end position="74"/>
    </location>
</feature>
<dbReference type="InterPro" id="IPR029067">
    <property type="entry name" value="CDC48_domain_2-like_sf"/>
</dbReference>
<evidence type="ECO:0000313" key="4">
    <source>
        <dbReference type="EMBL" id="ASJ09608.1"/>
    </source>
</evidence>
<dbReference type="OrthoDB" id="86308at2157"/>
<dbReference type="SMART" id="SM01072">
    <property type="entry name" value="CDC48_2"/>
    <property type="match status" value="1"/>
</dbReference>
<protein>
    <submittedName>
        <fullName evidence="4">ATPase</fullName>
    </submittedName>
</protein>
<evidence type="ECO:0000256" key="1">
    <source>
        <dbReference type="ARBA" id="ARBA00022741"/>
    </source>
</evidence>
<dbReference type="RefSeq" id="WP_088856834.1">
    <property type="nucleotide sequence ID" value="NZ_CP015103.1"/>
</dbReference>
<proteinExistence type="predicted"/>
<organism evidence="4 5">
    <name type="scientific">Thermococcus siculi</name>
    <dbReference type="NCBI Taxonomy" id="72803"/>
    <lineage>
        <taxon>Archaea</taxon>
        <taxon>Methanobacteriati</taxon>
        <taxon>Methanobacteriota</taxon>
        <taxon>Thermococci</taxon>
        <taxon>Thermococcales</taxon>
        <taxon>Thermococcaceae</taxon>
        <taxon>Thermococcus</taxon>
    </lineage>
</organism>
<evidence type="ECO:0000256" key="2">
    <source>
        <dbReference type="ARBA" id="ARBA00022840"/>
    </source>
</evidence>
<dbReference type="Gene3D" id="3.10.330.10">
    <property type="match status" value="1"/>
</dbReference>
<keyword evidence="5" id="KW-1185">Reference proteome</keyword>
<dbReference type="GeneID" id="33318641"/>
<accession>A0A2Z2MP32</accession>
<gene>
    <name evidence="4" type="ORF">A3L11_10340</name>
</gene>
<name>A0A2Z2MP32_9EURY</name>
<dbReference type="SUPFAM" id="SSF54585">
    <property type="entry name" value="Cdc48 domain 2-like"/>
    <property type="match status" value="1"/>
</dbReference>
<keyword evidence="1" id="KW-0547">Nucleotide-binding</keyword>
<dbReference type="Pfam" id="PF20986">
    <property type="entry name" value="DUF6849"/>
    <property type="match status" value="1"/>
</dbReference>
<dbReference type="InterPro" id="IPR004201">
    <property type="entry name" value="Cdc48_dom2"/>
</dbReference>
<dbReference type="InterPro" id="IPR049295">
    <property type="entry name" value="DUF6849"/>
</dbReference>